<feature type="compositionally biased region" description="Polar residues" evidence="11">
    <location>
        <begin position="395"/>
        <end position="413"/>
    </location>
</feature>
<keyword evidence="7 12" id="KW-0472">Membrane</keyword>
<organism evidence="14 15">
    <name type="scientific">Amblyomma americanum</name>
    <name type="common">Lone star tick</name>
    <dbReference type="NCBI Taxonomy" id="6943"/>
    <lineage>
        <taxon>Eukaryota</taxon>
        <taxon>Metazoa</taxon>
        <taxon>Ecdysozoa</taxon>
        <taxon>Arthropoda</taxon>
        <taxon>Chelicerata</taxon>
        <taxon>Arachnida</taxon>
        <taxon>Acari</taxon>
        <taxon>Parasitiformes</taxon>
        <taxon>Ixodida</taxon>
        <taxon>Ixodoidea</taxon>
        <taxon>Ixodidae</taxon>
        <taxon>Amblyomminae</taxon>
        <taxon>Amblyomma</taxon>
    </lineage>
</organism>
<dbReference type="InterPro" id="IPR017978">
    <property type="entry name" value="GPCR_3_C"/>
</dbReference>
<evidence type="ECO:0000259" key="13">
    <source>
        <dbReference type="PROSITE" id="PS50259"/>
    </source>
</evidence>
<keyword evidence="6" id="KW-0297">G-protein coupled receptor</keyword>
<evidence type="ECO:0000256" key="10">
    <source>
        <dbReference type="ARBA" id="ARBA00023224"/>
    </source>
</evidence>
<dbReference type="GO" id="GO:0004930">
    <property type="term" value="F:G protein-coupled receptor activity"/>
    <property type="evidence" value="ECO:0007669"/>
    <property type="project" value="UniProtKB-KW"/>
</dbReference>
<evidence type="ECO:0000256" key="6">
    <source>
        <dbReference type="ARBA" id="ARBA00023040"/>
    </source>
</evidence>
<comment type="caution">
    <text evidence="14">The sequence shown here is derived from an EMBL/GenBank/DDBJ whole genome shotgun (WGS) entry which is preliminary data.</text>
</comment>
<keyword evidence="10" id="KW-0807">Transducer</keyword>
<sequence length="440" mass="49823">MVTLVAGKLNLSIIIRYFEPTTTTCLIEPWFREIGFIVLYGALLLKIYRILAEFRTRKAHRVCVRDKDLLKYLLGLVLVVAGYMSAWTAVVMDNWEKGHSILQVARAGPPRSALRFLVCRALWWDYVTEFGEALFMLLGIYLAYCIRNAKVEYYTEKWTLCCSVYIETLFSLSMYIIRHALAAVLEPDHVFLLYFIRCHCTVTVILFLVFAPKLWYHHRPPNLATEHRSRHFSSYEIPDPHPENLKLHEAVLSNGEVDIADINLADMDPEDIRAELRRVYTQLQVLRNKTMRKDNPHISKRRGGRKVTHRRFSLQPFHHKHKHAHATAHEQETTEVSKTPEDSTASGEGGGPVPDGPSVTSVSGIGRPPTPRRNKTTMTQTTTQARGPRERAKTSRTTKSQQRATAGATTSSHLSQQPSPALPPPLPAAAAATSLECTTF</sequence>
<evidence type="ECO:0000313" key="15">
    <source>
        <dbReference type="Proteomes" id="UP001321473"/>
    </source>
</evidence>
<feature type="compositionally biased region" description="Basic residues" evidence="11">
    <location>
        <begin position="315"/>
        <end position="326"/>
    </location>
</feature>
<dbReference type="Pfam" id="PF00003">
    <property type="entry name" value="7tm_3"/>
    <property type="match status" value="1"/>
</dbReference>
<evidence type="ECO:0000256" key="1">
    <source>
        <dbReference type="ARBA" id="ARBA00004651"/>
    </source>
</evidence>
<feature type="transmembrane region" description="Helical" evidence="12">
    <location>
        <begin position="126"/>
        <end position="146"/>
    </location>
</feature>
<evidence type="ECO:0000256" key="3">
    <source>
        <dbReference type="ARBA" id="ARBA00022475"/>
    </source>
</evidence>
<feature type="transmembrane region" description="Helical" evidence="12">
    <location>
        <begin position="158"/>
        <end position="177"/>
    </location>
</feature>
<feature type="region of interest" description="Disordered" evidence="11">
    <location>
        <begin position="315"/>
        <end position="440"/>
    </location>
</feature>
<name>A0AAQ4FN83_AMBAM</name>
<dbReference type="PROSITE" id="PS50259">
    <property type="entry name" value="G_PROTEIN_RECEP_F3_4"/>
    <property type="match status" value="1"/>
</dbReference>
<keyword evidence="8" id="KW-0675">Receptor</keyword>
<dbReference type="InterPro" id="IPR043458">
    <property type="entry name" value="GPR158/179"/>
</dbReference>
<keyword evidence="3" id="KW-1003">Cell membrane</keyword>
<feature type="transmembrane region" description="Helical" evidence="12">
    <location>
        <begin position="189"/>
        <end position="211"/>
    </location>
</feature>
<protein>
    <recommendedName>
        <fullName evidence="13">G-protein coupled receptors family 3 profile domain-containing protein</fullName>
    </recommendedName>
</protein>
<keyword evidence="5 12" id="KW-1133">Transmembrane helix</keyword>
<gene>
    <name evidence="14" type="ORF">V5799_021447</name>
</gene>
<feature type="transmembrane region" description="Helical" evidence="12">
    <location>
        <begin position="30"/>
        <end position="48"/>
    </location>
</feature>
<keyword evidence="4 12" id="KW-0812">Transmembrane</keyword>
<comment type="subcellular location">
    <subcellularLocation>
        <location evidence="1">Cell membrane</location>
        <topology evidence="1">Multi-pass membrane protein</topology>
    </subcellularLocation>
</comment>
<evidence type="ECO:0000256" key="12">
    <source>
        <dbReference type="SAM" id="Phobius"/>
    </source>
</evidence>
<evidence type="ECO:0000256" key="2">
    <source>
        <dbReference type="ARBA" id="ARBA00007242"/>
    </source>
</evidence>
<dbReference type="PANTHER" id="PTHR32546:SF26">
    <property type="entry name" value="SMOG, ISOFORM D"/>
    <property type="match status" value="1"/>
</dbReference>
<evidence type="ECO:0000256" key="11">
    <source>
        <dbReference type="SAM" id="MobiDB-lite"/>
    </source>
</evidence>
<proteinExistence type="inferred from homology"/>
<feature type="transmembrane region" description="Helical" evidence="12">
    <location>
        <begin position="69"/>
        <end position="90"/>
    </location>
</feature>
<dbReference type="GO" id="GO:0005886">
    <property type="term" value="C:plasma membrane"/>
    <property type="evidence" value="ECO:0007669"/>
    <property type="project" value="UniProtKB-SubCell"/>
</dbReference>
<keyword evidence="9" id="KW-0325">Glycoprotein</keyword>
<dbReference type="Proteomes" id="UP001321473">
    <property type="component" value="Unassembled WGS sequence"/>
</dbReference>
<comment type="similarity">
    <text evidence="2">Belongs to the G-protein coupled receptor 3 family.</text>
</comment>
<evidence type="ECO:0000313" key="14">
    <source>
        <dbReference type="EMBL" id="KAK8788777.1"/>
    </source>
</evidence>
<reference evidence="14 15" key="1">
    <citation type="journal article" date="2023" name="Arcadia Sci">
        <title>De novo assembly of a long-read Amblyomma americanum tick genome.</title>
        <authorList>
            <person name="Chou S."/>
            <person name="Poskanzer K.E."/>
            <person name="Rollins M."/>
            <person name="Thuy-Boun P.S."/>
        </authorList>
    </citation>
    <scope>NUCLEOTIDE SEQUENCE [LARGE SCALE GENOMIC DNA]</scope>
    <source>
        <strain evidence="14">F_SG_1</strain>
        <tissue evidence="14">Salivary glands</tissue>
    </source>
</reference>
<evidence type="ECO:0000256" key="8">
    <source>
        <dbReference type="ARBA" id="ARBA00023170"/>
    </source>
</evidence>
<keyword evidence="15" id="KW-1185">Reference proteome</keyword>
<feature type="domain" description="G-protein coupled receptors family 3 profile" evidence="13">
    <location>
        <begin position="19"/>
        <end position="233"/>
    </location>
</feature>
<dbReference type="PANTHER" id="PTHR32546">
    <property type="entry name" value="G-PROTEIN COUPLED RECEPTOR 158-RELATED"/>
    <property type="match status" value="1"/>
</dbReference>
<dbReference type="EMBL" id="JARKHS020000480">
    <property type="protein sequence ID" value="KAK8788777.1"/>
    <property type="molecule type" value="Genomic_DNA"/>
</dbReference>
<evidence type="ECO:0000256" key="5">
    <source>
        <dbReference type="ARBA" id="ARBA00022989"/>
    </source>
</evidence>
<dbReference type="AlphaFoldDB" id="A0AAQ4FN83"/>
<evidence type="ECO:0000256" key="7">
    <source>
        <dbReference type="ARBA" id="ARBA00023136"/>
    </source>
</evidence>
<accession>A0AAQ4FN83</accession>
<evidence type="ECO:0000256" key="9">
    <source>
        <dbReference type="ARBA" id="ARBA00023180"/>
    </source>
</evidence>
<evidence type="ECO:0000256" key="4">
    <source>
        <dbReference type="ARBA" id="ARBA00022692"/>
    </source>
</evidence>